<dbReference type="AlphaFoldDB" id="A0AAD3E0E6"/>
<organism evidence="2 3">
    <name type="scientific">Astrephomene gubernaculifera</name>
    <dbReference type="NCBI Taxonomy" id="47775"/>
    <lineage>
        <taxon>Eukaryota</taxon>
        <taxon>Viridiplantae</taxon>
        <taxon>Chlorophyta</taxon>
        <taxon>core chlorophytes</taxon>
        <taxon>Chlorophyceae</taxon>
        <taxon>CS clade</taxon>
        <taxon>Chlamydomonadales</taxon>
        <taxon>Astrephomenaceae</taxon>
        <taxon>Astrephomene</taxon>
    </lineage>
</organism>
<proteinExistence type="predicted"/>
<sequence length="284" mass="29676">MPSLIHRPCSASARPSSRGCAVGSRLALPHNALIAAPRYSLAPCSALRREIQPVSFGDIYLAMQERVATKGTMPKADGRLMVESIRSAEHGQRSLELIAQHVAAKRQLPGALELDWPTRKKWLARICELALRLPNCKPLILDIFANAEAFGLSTYFAAEMVELLAGLGAEVRLLVRLVELFRARRLPGDKGVAAAYHRLLAVMRERKDEVAAQAASAALKAYLAAPAPPVPGVPQVPGVAGPVGVVGAQQPPSPGVPAQAVPPGGAGAGAATGQAAATAPSVVQ</sequence>
<reference evidence="2 3" key="1">
    <citation type="journal article" date="2021" name="Sci. Rep.">
        <title>Genome sequencing of the multicellular alga Astrephomene provides insights into convergent evolution of germ-soma differentiation.</title>
        <authorList>
            <person name="Yamashita S."/>
            <person name="Yamamoto K."/>
            <person name="Matsuzaki R."/>
            <person name="Suzuki S."/>
            <person name="Yamaguchi H."/>
            <person name="Hirooka S."/>
            <person name="Minakuchi Y."/>
            <person name="Miyagishima S."/>
            <person name="Kawachi M."/>
            <person name="Toyoda A."/>
            <person name="Nozaki H."/>
        </authorList>
    </citation>
    <scope>NUCLEOTIDE SEQUENCE [LARGE SCALE GENOMIC DNA]</scope>
    <source>
        <strain evidence="2 3">NIES-4017</strain>
    </source>
</reference>
<evidence type="ECO:0000313" key="2">
    <source>
        <dbReference type="EMBL" id="GFR49958.1"/>
    </source>
</evidence>
<evidence type="ECO:0000256" key="1">
    <source>
        <dbReference type="SAM" id="MobiDB-lite"/>
    </source>
</evidence>
<name>A0AAD3E0E6_9CHLO</name>
<dbReference type="Proteomes" id="UP001054857">
    <property type="component" value="Unassembled WGS sequence"/>
</dbReference>
<feature type="compositionally biased region" description="Low complexity" evidence="1">
    <location>
        <begin position="246"/>
        <end position="263"/>
    </location>
</feature>
<keyword evidence="3" id="KW-1185">Reference proteome</keyword>
<dbReference type="EMBL" id="BMAR01000033">
    <property type="protein sequence ID" value="GFR49958.1"/>
    <property type="molecule type" value="Genomic_DNA"/>
</dbReference>
<accession>A0AAD3E0E6</accession>
<comment type="caution">
    <text evidence="2">The sequence shown here is derived from an EMBL/GenBank/DDBJ whole genome shotgun (WGS) entry which is preliminary data.</text>
</comment>
<protein>
    <submittedName>
        <fullName evidence="2">Uncharacterized protein</fullName>
    </submittedName>
</protein>
<feature type="compositionally biased region" description="Low complexity" evidence="1">
    <location>
        <begin position="271"/>
        <end position="284"/>
    </location>
</feature>
<evidence type="ECO:0000313" key="3">
    <source>
        <dbReference type="Proteomes" id="UP001054857"/>
    </source>
</evidence>
<feature type="region of interest" description="Disordered" evidence="1">
    <location>
        <begin position="246"/>
        <end position="284"/>
    </location>
</feature>
<gene>
    <name evidence="2" type="ORF">Agub_g12066</name>
</gene>